<proteinExistence type="inferred from homology"/>
<dbReference type="GO" id="GO:0050660">
    <property type="term" value="F:flavin adenine dinucleotide binding"/>
    <property type="evidence" value="ECO:0007669"/>
    <property type="project" value="UniProtKB-UniRule"/>
</dbReference>
<dbReference type="SUPFAM" id="SSF52218">
    <property type="entry name" value="Flavoproteins"/>
    <property type="match status" value="1"/>
</dbReference>
<dbReference type="HAMAP" id="MF_03178">
    <property type="entry name" value="NDOR1"/>
    <property type="match status" value="1"/>
</dbReference>
<dbReference type="InterPro" id="IPR017938">
    <property type="entry name" value="Riboflavin_synthase-like_b-brl"/>
</dbReference>
<comment type="similarity">
    <text evidence="9">In the C-terminal section; belongs to the flavoprotein pyridine nucleotide cytochrome reductase family.</text>
</comment>
<comment type="similarity">
    <text evidence="9">Belongs to the NADPH-dependent diflavin oxidoreductase NDOR1 family.</text>
</comment>
<name>A0A061AP59_CYBFA</name>
<dbReference type="VEuPathDB" id="FungiDB:BON22_0488"/>
<feature type="domain" description="FAD-binding FR-type" evidence="11">
    <location>
        <begin position="208"/>
        <end position="443"/>
    </location>
</feature>
<feature type="binding site" evidence="9">
    <location>
        <begin position="518"/>
        <end position="522"/>
    </location>
    <ligand>
        <name>NADP(+)</name>
        <dbReference type="ChEBI" id="CHEBI:58349"/>
    </ligand>
</feature>
<dbReference type="Pfam" id="PF00667">
    <property type="entry name" value="FAD_binding_1"/>
    <property type="match status" value="1"/>
</dbReference>
<evidence type="ECO:0000256" key="9">
    <source>
        <dbReference type="HAMAP-Rule" id="MF_03178"/>
    </source>
</evidence>
<dbReference type="GO" id="GO:0005829">
    <property type="term" value="C:cytosol"/>
    <property type="evidence" value="ECO:0007669"/>
    <property type="project" value="TreeGrafter"/>
</dbReference>
<evidence type="ECO:0000256" key="8">
    <source>
        <dbReference type="ARBA" id="ARBA00023002"/>
    </source>
</evidence>
<evidence type="ECO:0000256" key="5">
    <source>
        <dbReference type="ARBA" id="ARBA00022643"/>
    </source>
</evidence>
<dbReference type="OrthoDB" id="1856718at2759"/>
<comment type="catalytic activity">
    <reaction evidence="9">
        <text>2 oxidized [2Fe-2S]-[protein] + NADPH = 2 reduced [2Fe-2S]-[protein] + NADP(+) + H(+)</text>
        <dbReference type="Rhea" id="RHEA:67716"/>
        <dbReference type="Rhea" id="RHEA-COMP:17327"/>
        <dbReference type="Rhea" id="RHEA-COMP:17328"/>
        <dbReference type="ChEBI" id="CHEBI:15378"/>
        <dbReference type="ChEBI" id="CHEBI:33737"/>
        <dbReference type="ChEBI" id="CHEBI:33738"/>
        <dbReference type="ChEBI" id="CHEBI:57783"/>
        <dbReference type="ChEBI" id="CHEBI:58349"/>
    </reaction>
</comment>
<dbReference type="Gene3D" id="3.40.50.80">
    <property type="entry name" value="Nucleotide-binding domain of ferredoxin-NADP reductase (FNR) module"/>
    <property type="match status" value="1"/>
</dbReference>
<dbReference type="Pfam" id="PF00258">
    <property type="entry name" value="Flavodoxin_1"/>
    <property type="match status" value="1"/>
</dbReference>
<dbReference type="GO" id="GO:0016226">
    <property type="term" value="P:iron-sulfur cluster assembly"/>
    <property type="evidence" value="ECO:0007669"/>
    <property type="project" value="UniProtKB-UniRule"/>
</dbReference>
<feature type="binding site" evidence="9">
    <location>
        <position position="593"/>
    </location>
    <ligand>
        <name>FAD</name>
        <dbReference type="ChEBI" id="CHEBI:57692"/>
    </ligand>
</feature>
<feature type="binding site" evidence="9">
    <location>
        <begin position="97"/>
        <end position="106"/>
    </location>
    <ligand>
        <name>FMN</name>
        <dbReference type="ChEBI" id="CHEBI:58210"/>
    </ligand>
</feature>
<keyword evidence="7 9" id="KW-0521">NADP</keyword>
<protein>
    <recommendedName>
        <fullName evidence="9">NADPH-dependent diflavin oxidoreductase 1</fullName>
        <ecNumber evidence="9">1.18.1.-</ecNumber>
    </recommendedName>
    <alternativeName>
        <fullName evidence="9">NADPH-dependent FMN and FAD-containing oxidoreductase</fullName>
    </alternativeName>
</protein>
<comment type="cofactor">
    <cofactor evidence="1 9">
        <name>FMN</name>
        <dbReference type="ChEBI" id="CHEBI:58210"/>
    </cofactor>
</comment>
<evidence type="ECO:0000256" key="6">
    <source>
        <dbReference type="ARBA" id="ARBA00022827"/>
    </source>
</evidence>
<dbReference type="GO" id="GO:0010181">
    <property type="term" value="F:FMN binding"/>
    <property type="evidence" value="ECO:0007669"/>
    <property type="project" value="UniProtKB-UniRule"/>
</dbReference>
<dbReference type="PRINTS" id="PR00371">
    <property type="entry name" value="FPNCR"/>
</dbReference>
<keyword evidence="4 9" id="KW-0285">Flavoprotein</keyword>
<comment type="function">
    <text evidence="9">NADPH-dependent reductase which is a central component of the cytosolic iron-sulfur (Fe-S) protein assembly (CIA) machinery. Transfers electrons from NADPH via its FAD and FMN prosthetic groups to the [2Fe-2S] cluster of DRE2, another key component of the CIA machinery. In turn, this reduced cluster provides electrons for assembly of cytosolic iron-sulfur cluster proteins. Positively controls H(2)O(2)-induced cell death.</text>
</comment>
<dbReference type="Pfam" id="PF00175">
    <property type="entry name" value="NAD_binding_1"/>
    <property type="match status" value="1"/>
</dbReference>
<feature type="binding site" evidence="9">
    <location>
        <begin position="12"/>
        <end position="17"/>
    </location>
    <ligand>
        <name>FMN</name>
        <dbReference type="ChEBI" id="CHEBI:58210"/>
    </ligand>
</feature>
<evidence type="ECO:0000259" key="10">
    <source>
        <dbReference type="PROSITE" id="PS50902"/>
    </source>
</evidence>
<feature type="binding site" evidence="9">
    <location>
        <begin position="59"/>
        <end position="62"/>
    </location>
    <ligand>
        <name>FMN</name>
        <dbReference type="ChEBI" id="CHEBI:58210"/>
    </ligand>
</feature>
<comment type="subunit">
    <text evidence="9">Interacts with DRE2; as part of the cytosolic iron-sulfur (Fe-S) protein assembly (CIA) machinery.</text>
</comment>
<dbReference type="GO" id="GO:0050661">
    <property type="term" value="F:NADP binding"/>
    <property type="evidence" value="ECO:0007669"/>
    <property type="project" value="UniProtKB-UniRule"/>
</dbReference>
<feature type="binding site" evidence="9">
    <location>
        <begin position="384"/>
        <end position="387"/>
    </location>
    <ligand>
        <name>FAD</name>
        <dbReference type="ChEBI" id="CHEBI:57692"/>
    </ligand>
</feature>
<comment type="cofactor">
    <cofactor evidence="2 9">
        <name>FAD</name>
        <dbReference type="ChEBI" id="CHEBI:57692"/>
    </cofactor>
</comment>
<feature type="binding site" evidence="9">
    <location>
        <position position="354"/>
    </location>
    <ligand>
        <name>FAD</name>
        <dbReference type="ChEBI" id="CHEBI:57692"/>
    </ligand>
</feature>
<dbReference type="InterPro" id="IPR029039">
    <property type="entry name" value="Flavoprotein-like_sf"/>
</dbReference>
<dbReference type="PROSITE" id="PS50902">
    <property type="entry name" value="FLAVODOXIN_LIKE"/>
    <property type="match status" value="1"/>
</dbReference>
<comment type="caution">
    <text evidence="9">Lacks conserved residue(s) required for the propagation of feature annotation.</text>
</comment>
<evidence type="ECO:0000256" key="1">
    <source>
        <dbReference type="ARBA" id="ARBA00001917"/>
    </source>
</evidence>
<dbReference type="Gene3D" id="3.40.50.360">
    <property type="match status" value="1"/>
</dbReference>
<organism evidence="12">
    <name type="scientific">Cyberlindnera fabianii</name>
    <name type="common">Yeast</name>
    <name type="synonym">Hansenula fabianii</name>
    <dbReference type="NCBI Taxonomy" id="36022"/>
    <lineage>
        <taxon>Eukaryota</taxon>
        <taxon>Fungi</taxon>
        <taxon>Dikarya</taxon>
        <taxon>Ascomycota</taxon>
        <taxon>Saccharomycotina</taxon>
        <taxon>Saccharomycetes</taxon>
        <taxon>Phaffomycetales</taxon>
        <taxon>Phaffomycetaceae</taxon>
        <taxon>Cyberlindnera</taxon>
    </lineage>
</organism>
<dbReference type="InterPro" id="IPR001433">
    <property type="entry name" value="OxRdtase_FAD/NAD-bd"/>
</dbReference>
<evidence type="ECO:0000313" key="12">
    <source>
        <dbReference type="EMBL" id="CDR37150.1"/>
    </source>
</evidence>
<dbReference type="Gene3D" id="1.20.990.10">
    <property type="entry name" value="NADPH-cytochrome p450 Reductase, Chain A, domain 3"/>
    <property type="match status" value="1"/>
</dbReference>
<reference evidence="12" key="1">
    <citation type="journal article" date="2014" name="Genome Announc.">
        <title>Genome sequence of the yeast Cyberlindnera fabianii (Hansenula fabianii).</title>
        <authorList>
            <person name="Freel K.C."/>
            <person name="Sarilar V."/>
            <person name="Neuveglise C."/>
            <person name="Devillers H."/>
            <person name="Friedrich A."/>
            <person name="Schacherer J."/>
        </authorList>
    </citation>
    <scope>NUCLEOTIDE SEQUENCE</scope>
    <source>
        <strain evidence="12">YJS4271</strain>
    </source>
</reference>
<dbReference type="GO" id="GO:0160246">
    <property type="term" value="F:NADPH-iron-sulfur [2Fe-2S] protein oxidoreductase activity"/>
    <property type="evidence" value="ECO:0007669"/>
    <property type="project" value="InterPro"/>
</dbReference>
<keyword evidence="8 9" id="KW-0560">Oxidoreductase</keyword>
<dbReference type="GO" id="GO:0005739">
    <property type="term" value="C:mitochondrion"/>
    <property type="evidence" value="ECO:0007669"/>
    <property type="project" value="UniProtKB-SubCell"/>
</dbReference>
<dbReference type="InterPro" id="IPR003097">
    <property type="entry name" value="CysJ-like_FAD-binding"/>
</dbReference>
<dbReference type="InterPro" id="IPR023173">
    <property type="entry name" value="NADPH_Cyt_P450_Rdtase_alpha"/>
</dbReference>
<evidence type="ECO:0000256" key="7">
    <source>
        <dbReference type="ARBA" id="ARBA00022857"/>
    </source>
</evidence>
<comment type="subcellular location">
    <subcellularLocation>
        <location evidence="9">Cytoplasm</location>
    </subcellularLocation>
    <subcellularLocation>
        <location evidence="9">Mitochondrion</location>
    </subcellularLocation>
    <text evidence="9">Relocalizes to mitochondria after H(2)O(2) exposure.</text>
</comment>
<accession>A0A061AP59</accession>
<keyword evidence="3 9" id="KW-0963">Cytoplasm</keyword>
<keyword evidence="5 9" id="KW-0288">FMN</keyword>
<evidence type="ECO:0000256" key="2">
    <source>
        <dbReference type="ARBA" id="ARBA00001974"/>
    </source>
</evidence>
<evidence type="ECO:0000259" key="11">
    <source>
        <dbReference type="PROSITE" id="PS51384"/>
    </source>
</evidence>
<dbReference type="AlphaFoldDB" id="A0A061AP59"/>
<dbReference type="GO" id="GO:0016651">
    <property type="term" value="F:oxidoreductase activity, acting on NAD(P)H"/>
    <property type="evidence" value="ECO:0007669"/>
    <property type="project" value="UniProtKB-UniRule"/>
</dbReference>
<dbReference type="PROSITE" id="PS51384">
    <property type="entry name" value="FAD_FR"/>
    <property type="match status" value="1"/>
</dbReference>
<evidence type="ECO:0000256" key="4">
    <source>
        <dbReference type="ARBA" id="ARBA00022630"/>
    </source>
</evidence>
<keyword evidence="9" id="KW-0496">Mitochondrion</keyword>
<feature type="domain" description="Flavodoxin-like" evidence="10">
    <location>
        <begin position="6"/>
        <end position="150"/>
    </location>
</feature>
<keyword evidence="6 9" id="KW-0274">FAD</keyword>
<dbReference type="PhylomeDB" id="A0A061AP59"/>
<dbReference type="EMBL" id="LK052886">
    <property type="protein sequence ID" value="CDR37150.1"/>
    <property type="molecule type" value="Genomic_DNA"/>
</dbReference>
<dbReference type="InterPro" id="IPR001709">
    <property type="entry name" value="Flavoprot_Pyr_Nucl_cyt_Rdtase"/>
</dbReference>
<feature type="binding site" evidence="9">
    <location>
        <position position="456"/>
    </location>
    <ligand>
        <name>NADP(+)</name>
        <dbReference type="ChEBI" id="CHEBI:58349"/>
    </ligand>
</feature>
<sequence length="593" mass="67601">MENRTVAVLYGSETGNAHDYAETLTALLERYHFPVRCCALDDFDLKELVSIRILIVLCSTTGQGEFPKNARKFWKFMLKKKLPHDLLNHLVFTTFGLGDSSYPKFNWAARKLHSRLAQLGGVEFSKRAESDEQSPQGIDGYYNEFQRLLLDNLLKEFPLPEGVEPISEDIQPPVKNKVIIDTRKPKRLTADKSKDIALVREHTKSDPDNIIIASVTDNTRITAEDHFQDVRHLQLSVDPSTTPLSYSPGDTIALYPTNDPREVDLLIEMQGWTEFADRRVVIDGPLPSIEGGLVKTLTLRSLFTHHLDLKAIPRRSFFALLRHFASDEREKEKLAEFASFKDPEELYNYANRPRRSILEVIQEFFSVKIPLEYVLDLFPIIKPRLFSIASAPSPDKVELTVAIVQYRTAIRRIRRGLCTTWVKTLNVGDKVVMNVKRSNLRLPSPERPIIMVAPGTGIAPMRSVIHDRIQQFGCTKDQMVLFAGFRFHNKDFLYGSEWTILAEQGKLALFTAFSREAGGYVQDSLFLEANYVAELLTHKDATVYVCGSSGKMPTQVRLTFESILQEARGLTPEQSKQYLLELEQSGRYIQETW</sequence>
<dbReference type="InterPro" id="IPR008254">
    <property type="entry name" value="Flavodoxin/NO_synth"/>
</dbReference>
<dbReference type="SUPFAM" id="SSF63380">
    <property type="entry name" value="Riboflavin synthase domain-like"/>
    <property type="match status" value="1"/>
</dbReference>
<dbReference type="InterPro" id="IPR039261">
    <property type="entry name" value="FNR_nucleotide-bd"/>
</dbReference>
<dbReference type="EC" id="1.18.1.-" evidence="9"/>
<dbReference type="InterPro" id="IPR017927">
    <property type="entry name" value="FAD-bd_FR_type"/>
</dbReference>
<gene>
    <name evidence="9" type="primary">TAH18</name>
    <name evidence="12" type="ORF">CYFA0S_01e07910g</name>
</gene>
<feature type="binding site" evidence="9">
    <location>
        <begin position="514"/>
        <end position="515"/>
    </location>
    <ligand>
        <name>NADP(+)</name>
        <dbReference type="ChEBI" id="CHEBI:58349"/>
    </ligand>
</feature>
<dbReference type="Gene3D" id="2.40.30.10">
    <property type="entry name" value="Translation factors"/>
    <property type="match status" value="1"/>
</dbReference>
<dbReference type="InterPro" id="IPR001094">
    <property type="entry name" value="Flavdoxin-like"/>
</dbReference>
<feature type="binding site" evidence="9">
    <location>
        <position position="132"/>
    </location>
    <ligand>
        <name>FMN</name>
        <dbReference type="ChEBI" id="CHEBI:58210"/>
    </ligand>
</feature>
<comment type="similarity">
    <text evidence="9">In the N-terminal section; belongs to the flavodoxin family.</text>
</comment>
<dbReference type="PANTHER" id="PTHR19384:SF10">
    <property type="entry name" value="NADPH-DEPENDENT DIFLAVIN OXIDOREDUCTASE 1"/>
    <property type="match status" value="1"/>
</dbReference>
<dbReference type="SUPFAM" id="SSF52343">
    <property type="entry name" value="Ferredoxin reductase-like, C-terminal NADP-linked domain"/>
    <property type="match status" value="1"/>
</dbReference>
<evidence type="ECO:0000256" key="3">
    <source>
        <dbReference type="ARBA" id="ARBA00022490"/>
    </source>
</evidence>
<feature type="binding site" evidence="9">
    <location>
        <begin position="416"/>
        <end position="419"/>
    </location>
    <ligand>
        <name>FAD</name>
        <dbReference type="ChEBI" id="CHEBI:57692"/>
    </ligand>
</feature>
<dbReference type="PANTHER" id="PTHR19384">
    <property type="entry name" value="NITRIC OXIDE SYNTHASE-RELATED"/>
    <property type="match status" value="1"/>
</dbReference>
<dbReference type="PRINTS" id="PR00369">
    <property type="entry name" value="FLAVODOXIN"/>
</dbReference>
<dbReference type="InterPro" id="IPR028879">
    <property type="entry name" value="NDOR1"/>
</dbReference>